<proteinExistence type="predicted"/>
<evidence type="ECO:0000313" key="2">
    <source>
        <dbReference type="Proteomes" id="UP000012488"/>
    </source>
</evidence>
<dbReference type="AlphaFoldDB" id="A0A6B9FRE7"/>
<organism evidence="1 2">
    <name type="scientific">Methylobacterium mesophilicum SR1.6/6</name>
    <dbReference type="NCBI Taxonomy" id="908290"/>
    <lineage>
        <taxon>Bacteria</taxon>
        <taxon>Pseudomonadati</taxon>
        <taxon>Pseudomonadota</taxon>
        <taxon>Alphaproteobacteria</taxon>
        <taxon>Hyphomicrobiales</taxon>
        <taxon>Methylobacteriaceae</taxon>
        <taxon>Methylobacterium</taxon>
    </lineage>
</organism>
<reference evidence="1 2" key="1">
    <citation type="journal article" date="2012" name="Genet. Mol. Biol.">
        <title>Analysis of 16S rRNA and mxaF genes revealing insights into Methylobacterium niche-specific plant association.</title>
        <authorList>
            <person name="Dourado M.N."/>
            <person name="Andreote F.D."/>
            <person name="Dini-Andreote F."/>
            <person name="Conti R."/>
            <person name="Araujo J.M."/>
            <person name="Araujo W.L."/>
        </authorList>
    </citation>
    <scope>NUCLEOTIDE SEQUENCE [LARGE SCALE GENOMIC DNA]</scope>
    <source>
        <strain evidence="1 2">SR1.6/6</strain>
    </source>
</reference>
<sequence>MAEAAVRQAIYADLEAVPAHRVAARFNEAPAPGPQPPFDAVPFPLDDFFPFDDPAAPAQPET</sequence>
<name>A0A6B9FRE7_9HYPH</name>
<protein>
    <submittedName>
        <fullName evidence="1">Uncharacterized protein</fullName>
    </submittedName>
</protein>
<dbReference type="EMBL" id="CP043538">
    <property type="protein sequence ID" value="QGY04997.1"/>
    <property type="molecule type" value="Genomic_DNA"/>
</dbReference>
<reference evidence="1 2" key="2">
    <citation type="journal article" date="2013" name="Genome Announc.">
        <title>Draft Genome Sequence of Methylobacterium mesophilicum Strain SR1.6/6, Isolated from Citrus sinensis.</title>
        <authorList>
            <person name="Marinho Almeida D."/>
            <person name="Dini-Andreote F."/>
            <person name="Camargo Neves A.A."/>
            <person name="Juca Ramos R.T."/>
            <person name="Andreote F.D."/>
            <person name="Carneiro A.R."/>
            <person name="Oliveira de Souza Lima A."/>
            <person name="Caracciolo Gomes de Sa P.H."/>
            <person name="Ribeiro Barbosa M.S."/>
            <person name="Araujo W.L."/>
            <person name="Silva A."/>
        </authorList>
    </citation>
    <scope>NUCLEOTIDE SEQUENCE [LARGE SCALE GENOMIC DNA]</scope>
    <source>
        <strain evidence="1 2">SR1.6/6</strain>
    </source>
</reference>
<dbReference type="RefSeq" id="WP_010685469.1">
    <property type="nucleotide sequence ID" value="NZ_CP043538.1"/>
</dbReference>
<gene>
    <name evidence="1" type="ORF">MMSR116_26185</name>
</gene>
<dbReference type="Proteomes" id="UP000012488">
    <property type="component" value="Chromosome"/>
</dbReference>
<accession>A0A6B9FRE7</accession>
<evidence type="ECO:0000313" key="1">
    <source>
        <dbReference type="EMBL" id="QGY04997.1"/>
    </source>
</evidence>
<dbReference type="KEGG" id="mmes:MMSR116_26185"/>